<gene>
    <name evidence="3" type="ORF">N802_12175</name>
</gene>
<feature type="transmembrane region" description="Helical" evidence="2">
    <location>
        <begin position="17"/>
        <end position="36"/>
    </location>
</feature>
<accession>A0A0A0JFJ9</accession>
<dbReference type="AlphaFoldDB" id="A0A0A0JFJ9"/>
<feature type="region of interest" description="Disordered" evidence="1">
    <location>
        <begin position="40"/>
        <end position="64"/>
    </location>
</feature>
<keyword evidence="2" id="KW-0812">Transmembrane</keyword>
<protein>
    <submittedName>
        <fullName evidence="3">Uncharacterized protein</fullName>
    </submittedName>
</protein>
<reference evidence="3 4" key="1">
    <citation type="submission" date="2013-08" db="EMBL/GenBank/DDBJ databases">
        <title>The genome sequence of Knoellia sinensis.</title>
        <authorList>
            <person name="Zhu W."/>
            <person name="Wang G."/>
        </authorList>
    </citation>
    <scope>NUCLEOTIDE SEQUENCE [LARGE SCALE GENOMIC DNA]</scope>
    <source>
        <strain evidence="3 4">KCTC 19936</strain>
    </source>
</reference>
<dbReference type="STRING" id="1385520.N802_12175"/>
<keyword evidence="4" id="KW-1185">Reference proteome</keyword>
<evidence type="ECO:0000256" key="1">
    <source>
        <dbReference type="SAM" id="MobiDB-lite"/>
    </source>
</evidence>
<keyword evidence="2" id="KW-0472">Membrane</keyword>
<sequence length="445" mass="47428">MTAMTGIQEETRSRRRFGLTTVAGFAALAVALFVLMPDERGGTAKTSPRPSSSGSGSTATTEPRPLASLSLDEVRSQGQPYSDLVSADPGRTASVQLVAACPEDQNPFEEFGKNCRAIWVIANDGDELLTEAAGPHANPILLGEGLFLHAYVRESITGAAGPIDAFLVDGGSMTLTTLTVAETAGGPGPGRRLAPCVVPYGAAACVVDLPKKRLEYLDPAALPRWLSEYVSGDWLANGWPTPDGQLDARFGPVIPLDNDAYYIPEWIGPTGDSSGPLLVSASMRAPAPVALGDSIRPTRGVRWVPCVPEEQRLCRLELKTRTLHPIDLPFGPGVQWAHNTRAGFWGLLIEDGDSAGQKSTAVWVDRNGAEHRHQLDSSSGHVTLADGGTSDAMTYYAITPSGNRLHASLDLGRSWRVFTVPDTVTQADIDVGRLPSSWRTWPKAG</sequence>
<dbReference type="eggNOG" id="ENOG5031XTY">
    <property type="taxonomic scope" value="Bacteria"/>
</dbReference>
<proteinExistence type="predicted"/>
<keyword evidence="2" id="KW-1133">Transmembrane helix</keyword>
<dbReference type="EMBL" id="AVPJ01000002">
    <property type="protein sequence ID" value="KGN34381.1"/>
    <property type="molecule type" value="Genomic_DNA"/>
</dbReference>
<organism evidence="3 4">
    <name type="scientific">Knoellia sinensis KCTC 19936</name>
    <dbReference type="NCBI Taxonomy" id="1385520"/>
    <lineage>
        <taxon>Bacteria</taxon>
        <taxon>Bacillati</taxon>
        <taxon>Actinomycetota</taxon>
        <taxon>Actinomycetes</taxon>
        <taxon>Micrococcales</taxon>
        <taxon>Intrasporangiaceae</taxon>
        <taxon>Knoellia</taxon>
    </lineage>
</organism>
<evidence type="ECO:0000313" key="4">
    <source>
        <dbReference type="Proteomes" id="UP000030002"/>
    </source>
</evidence>
<name>A0A0A0JFJ9_9MICO</name>
<evidence type="ECO:0000313" key="3">
    <source>
        <dbReference type="EMBL" id="KGN34381.1"/>
    </source>
</evidence>
<evidence type="ECO:0000256" key="2">
    <source>
        <dbReference type="SAM" id="Phobius"/>
    </source>
</evidence>
<feature type="compositionally biased region" description="Low complexity" evidence="1">
    <location>
        <begin position="46"/>
        <end position="61"/>
    </location>
</feature>
<dbReference type="Proteomes" id="UP000030002">
    <property type="component" value="Unassembled WGS sequence"/>
</dbReference>
<comment type="caution">
    <text evidence="3">The sequence shown here is derived from an EMBL/GenBank/DDBJ whole genome shotgun (WGS) entry which is preliminary data.</text>
</comment>